<protein>
    <recommendedName>
        <fullName evidence="2">AMP-binding enzyme C-terminal domain-containing protein</fullName>
    </recommendedName>
</protein>
<dbReference type="AlphaFoldDB" id="X1J5V2"/>
<feature type="non-terminal residue" evidence="1">
    <location>
        <position position="1"/>
    </location>
</feature>
<proteinExistence type="predicted"/>
<organism evidence="1">
    <name type="scientific">marine sediment metagenome</name>
    <dbReference type="NCBI Taxonomy" id="412755"/>
    <lineage>
        <taxon>unclassified sequences</taxon>
        <taxon>metagenomes</taxon>
        <taxon>ecological metagenomes</taxon>
    </lineage>
</organism>
<dbReference type="SUPFAM" id="SSF56801">
    <property type="entry name" value="Acetyl-CoA synthetase-like"/>
    <property type="match status" value="1"/>
</dbReference>
<sequence>CKKNIARYKAPKSMEIVPEIPKGSTGKIIKRE</sequence>
<dbReference type="InterPro" id="IPR045851">
    <property type="entry name" value="AMP-bd_C_sf"/>
</dbReference>
<accession>X1J5V2</accession>
<dbReference type="Gene3D" id="3.30.300.30">
    <property type="match status" value="1"/>
</dbReference>
<evidence type="ECO:0008006" key="2">
    <source>
        <dbReference type="Google" id="ProtNLM"/>
    </source>
</evidence>
<gene>
    <name evidence="1" type="ORF">S03H2_50421</name>
</gene>
<dbReference type="EMBL" id="BARU01031919">
    <property type="protein sequence ID" value="GAH65128.1"/>
    <property type="molecule type" value="Genomic_DNA"/>
</dbReference>
<comment type="caution">
    <text evidence="1">The sequence shown here is derived from an EMBL/GenBank/DDBJ whole genome shotgun (WGS) entry which is preliminary data.</text>
</comment>
<evidence type="ECO:0000313" key="1">
    <source>
        <dbReference type="EMBL" id="GAH65128.1"/>
    </source>
</evidence>
<reference evidence="1" key="1">
    <citation type="journal article" date="2014" name="Front. Microbiol.">
        <title>High frequency of phylogenetically diverse reductive dehalogenase-homologous genes in deep subseafloor sedimentary metagenomes.</title>
        <authorList>
            <person name="Kawai M."/>
            <person name="Futagami T."/>
            <person name="Toyoda A."/>
            <person name="Takaki Y."/>
            <person name="Nishi S."/>
            <person name="Hori S."/>
            <person name="Arai W."/>
            <person name="Tsubouchi T."/>
            <person name="Morono Y."/>
            <person name="Uchiyama I."/>
            <person name="Ito T."/>
            <person name="Fujiyama A."/>
            <person name="Inagaki F."/>
            <person name="Takami H."/>
        </authorList>
    </citation>
    <scope>NUCLEOTIDE SEQUENCE</scope>
    <source>
        <strain evidence="1">Expedition CK06-06</strain>
    </source>
</reference>
<name>X1J5V2_9ZZZZ</name>